<keyword evidence="1" id="KW-0472">Membrane</keyword>
<reference evidence="2 3" key="1">
    <citation type="journal article" date="2019" name="Nat. Ecol. Evol.">
        <title>Megaphylogeny resolves global patterns of mushroom evolution.</title>
        <authorList>
            <person name="Varga T."/>
            <person name="Krizsan K."/>
            <person name="Foldi C."/>
            <person name="Dima B."/>
            <person name="Sanchez-Garcia M."/>
            <person name="Sanchez-Ramirez S."/>
            <person name="Szollosi G.J."/>
            <person name="Szarkandi J.G."/>
            <person name="Papp V."/>
            <person name="Albert L."/>
            <person name="Andreopoulos W."/>
            <person name="Angelini C."/>
            <person name="Antonin V."/>
            <person name="Barry K.W."/>
            <person name="Bougher N.L."/>
            <person name="Buchanan P."/>
            <person name="Buyck B."/>
            <person name="Bense V."/>
            <person name="Catcheside P."/>
            <person name="Chovatia M."/>
            <person name="Cooper J."/>
            <person name="Damon W."/>
            <person name="Desjardin D."/>
            <person name="Finy P."/>
            <person name="Geml J."/>
            <person name="Haridas S."/>
            <person name="Hughes K."/>
            <person name="Justo A."/>
            <person name="Karasinski D."/>
            <person name="Kautmanova I."/>
            <person name="Kiss B."/>
            <person name="Kocsube S."/>
            <person name="Kotiranta H."/>
            <person name="LaButti K.M."/>
            <person name="Lechner B.E."/>
            <person name="Liimatainen K."/>
            <person name="Lipzen A."/>
            <person name="Lukacs Z."/>
            <person name="Mihaltcheva S."/>
            <person name="Morgado L.N."/>
            <person name="Niskanen T."/>
            <person name="Noordeloos M.E."/>
            <person name="Ohm R.A."/>
            <person name="Ortiz-Santana B."/>
            <person name="Ovrebo C."/>
            <person name="Racz N."/>
            <person name="Riley R."/>
            <person name="Savchenko A."/>
            <person name="Shiryaev A."/>
            <person name="Soop K."/>
            <person name="Spirin V."/>
            <person name="Szebenyi C."/>
            <person name="Tomsovsky M."/>
            <person name="Tulloss R.E."/>
            <person name="Uehling J."/>
            <person name="Grigoriev I.V."/>
            <person name="Vagvolgyi C."/>
            <person name="Papp T."/>
            <person name="Martin F.M."/>
            <person name="Miettinen O."/>
            <person name="Hibbett D.S."/>
            <person name="Nagy L.G."/>
        </authorList>
    </citation>
    <scope>NUCLEOTIDE SEQUENCE [LARGE SCALE GENOMIC DNA]</scope>
    <source>
        <strain evidence="2 3">CBS 309.79</strain>
    </source>
</reference>
<dbReference type="EMBL" id="ML178841">
    <property type="protein sequence ID" value="TFK98275.1"/>
    <property type="molecule type" value="Genomic_DNA"/>
</dbReference>
<keyword evidence="1" id="KW-0812">Transmembrane</keyword>
<name>A0A5C3Q867_9AGAR</name>
<gene>
    <name evidence="2" type="ORF">BDV98DRAFT_216595</name>
</gene>
<feature type="transmembrane region" description="Helical" evidence="1">
    <location>
        <begin position="30"/>
        <end position="52"/>
    </location>
</feature>
<proteinExistence type="predicted"/>
<sequence length="122" mass="14006">MNVALLAWCCRSFCCSCCRHLMDYCRFHLLLGRCLVTFICHLSFSTVVQVAIPLHTREPLSLPEHNAGSLSTNAKSIRSPLLREMMNVKRAVTSRESLWRKGCVSVYRISVRCWRERLGSET</sequence>
<accession>A0A5C3Q867</accession>
<protein>
    <submittedName>
        <fullName evidence="2">Uncharacterized protein</fullName>
    </submittedName>
</protein>
<evidence type="ECO:0000256" key="1">
    <source>
        <dbReference type="SAM" id="Phobius"/>
    </source>
</evidence>
<organism evidence="2 3">
    <name type="scientific">Pterulicium gracile</name>
    <dbReference type="NCBI Taxonomy" id="1884261"/>
    <lineage>
        <taxon>Eukaryota</taxon>
        <taxon>Fungi</taxon>
        <taxon>Dikarya</taxon>
        <taxon>Basidiomycota</taxon>
        <taxon>Agaricomycotina</taxon>
        <taxon>Agaricomycetes</taxon>
        <taxon>Agaricomycetidae</taxon>
        <taxon>Agaricales</taxon>
        <taxon>Pleurotineae</taxon>
        <taxon>Pterulaceae</taxon>
        <taxon>Pterulicium</taxon>
    </lineage>
</organism>
<evidence type="ECO:0000313" key="2">
    <source>
        <dbReference type="EMBL" id="TFK98275.1"/>
    </source>
</evidence>
<evidence type="ECO:0000313" key="3">
    <source>
        <dbReference type="Proteomes" id="UP000305067"/>
    </source>
</evidence>
<dbReference type="Proteomes" id="UP000305067">
    <property type="component" value="Unassembled WGS sequence"/>
</dbReference>
<dbReference type="AlphaFoldDB" id="A0A5C3Q867"/>
<keyword evidence="1" id="KW-1133">Transmembrane helix</keyword>
<keyword evidence="3" id="KW-1185">Reference proteome</keyword>